<feature type="domain" description="Transposase IS4-like" evidence="1">
    <location>
        <begin position="101"/>
        <end position="343"/>
    </location>
</feature>
<dbReference type="RefSeq" id="WP_170841201.1">
    <property type="nucleotide sequence ID" value="NZ_FOXD01000030.1"/>
</dbReference>
<dbReference type="GO" id="GO:0006313">
    <property type="term" value="P:DNA transposition"/>
    <property type="evidence" value="ECO:0007669"/>
    <property type="project" value="InterPro"/>
</dbReference>
<dbReference type="InterPro" id="IPR002559">
    <property type="entry name" value="Transposase_11"/>
</dbReference>
<gene>
    <name evidence="2" type="ORF">SAMN05518683_13038</name>
</gene>
<dbReference type="GO" id="GO:0003677">
    <property type="term" value="F:DNA binding"/>
    <property type="evidence" value="ECO:0007669"/>
    <property type="project" value="InterPro"/>
</dbReference>
<keyword evidence="3" id="KW-1185">Reference proteome</keyword>
<protein>
    <submittedName>
        <fullName evidence="2">Transposase DDE domain-containing protein</fullName>
    </submittedName>
</protein>
<organism evidence="2 3">
    <name type="scientific">Salibacterium halotolerans</name>
    <dbReference type="NCBI Taxonomy" id="1884432"/>
    <lineage>
        <taxon>Bacteria</taxon>
        <taxon>Bacillati</taxon>
        <taxon>Bacillota</taxon>
        <taxon>Bacilli</taxon>
        <taxon>Bacillales</taxon>
        <taxon>Bacillaceae</taxon>
    </lineage>
</organism>
<proteinExistence type="predicted"/>
<dbReference type="Proteomes" id="UP000198892">
    <property type="component" value="Unassembled WGS sequence"/>
</dbReference>
<dbReference type="STRING" id="1884432.SAMN05518683_13038"/>
<dbReference type="Pfam" id="PF01609">
    <property type="entry name" value="DDE_Tnp_1"/>
    <property type="match status" value="1"/>
</dbReference>
<evidence type="ECO:0000313" key="3">
    <source>
        <dbReference type="Proteomes" id="UP000198892"/>
    </source>
</evidence>
<dbReference type="SUPFAM" id="SSF53098">
    <property type="entry name" value="Ribonuclease H-like"/>
    <property type="match status" value="1"/>
</dbReference>
<dbReference type="EMBL" id="FOXD01000030">
    <property type="protein sequence ID" value="SFQ34351.1"/>
    <property type="molecule type" value="Genomic_DNA"/>
</dbReference>
<dbReference type="Gene3D" id="3.90.350.10">
    <property type="entry name" value="Transposase Inhibitor Protein From Tn5, Chain A, domain 1"/>
    <property type="match status" value="1"/>
</dbReference>
<evidence type="ECO:0000259" key="1">
    <source>
        <dbReference type="Pfam" id="PF01609"/>
    </source>
</evidence>
<dbReference type="AlphaFoldDB" id="A0A1I5XQU7"/>
<dbReference type="InterPro" id="IPR012337">
    <property type="entry name" value="RNaseH-like_sf"/>
</dbReference>
<sequence length="392" mass="45568">MSTVVQSSSIDNFFNHMNVSLHVPKPAYQHLSHLLQGMIQERRNGSMTVLRNSSFWQRHLTSVTRFFQYGQWNEQGVQRKLQRSIYQQVQQMSSSEDPLMVIIDDSICPKTKPSSQALEPTEGASYHFDHKQGKPIYAHQWVTTMIGTRGSFLPFAMTPYVKEEYSKLDMARHHMDQIPDGTRDVYVLTDSWYAATSLMAYIQERGWHFIGGLKSNRVLLNDRVSQPVREWAQQKEDQTSCIVTVGDASYYVHRYDGALKGGLKGTVLACRPTNTAASESAVRYFFCTDSSLTAQKILHFYAERWNIETFFQEIKDKLHMGDYRLRSLFAIKRYMLVLQLAYTFIMQHYQQGFSTGYWRANKERRRSLLFYVYQKAQKGVSLQSLEKELMIA</sequence>
<dbReference type="GO" id="GO:0004803">
    <property type="term" value="F:transposase activity"/>
    <property type="evidence" value="ECO:0007669"/>
    <property type="project" value="InterPro"/>
</dbReference>
<evidence type="ECO:0000313" key="2">
    <source>
        <dbReference type="EMBL" id="SFQ34351.1"/>
    </source>
</evidence>
<name>A0A1I5XQU7_9BACI</name>
<reference evidence="3" key="1">
    <citation type="submission" date="2016-10" db="EMBL/GenBank/DDBJ databases">
        <authorList>
            <person name="Varghese N."/>
            <person name="Submissions S."/>
        </authorList>
    </citation>
    <scope>NUCLEOTIDE SEQUENCE [LARGE SCALE GENOMIC DNA]</scope>
    <source>
        <strain evidence="3">S7</strain>
    </source>
</reference>
<accession>A0A1I5XQU7</accession>